<name>A0A0E0DAP3_9ORYZ</name>
<dbReference type="HOGENOM" id="CLU_991709_0_0_1"/>
<feature type="compositionally biased region" description="Gly residues" evidence="1">
    <location>
        <begin position="1"/>
        <end position="15"/>
    </location>
</feature>
<evidence type="ECO:0000313" key="3">
    <source>
        <dbReference type="Proteomes" id="UP000008021"/>
    </source>
</evidence>
<keyword evidence="3" id="KW-1185">Reference proteome</keyword>
<dbReference type="EnsemblPlants" id="OMERI04G02300.1">
    <property type="protein sequence ID" value="OMERI04G02300.1"/>
    <property type="gene ID" value="OMERI04G02300"/>
</dbReference>
<dbReference type="Gramene" id="OMERI04G02300.1">
    <property type="protein sequence ID" value="OMERI04G02300.1"/>
    <property type="gene ID" value="OMERI04G02300"/>
</dbReference>
<protein>
    <submittedName>
        <fullName evidence="2">Uncharacterized protein</fullName>
    </submittedName>
</protein>
<feature type="region of interest" description="Disordered" evidence="1">
    <location>
        <begin position="1"/>
        <end position="32"/>
    </location>
</feature>
<evidence type="ECO:0000313" key="2">
    <source>
        <dbReference type="EnsemblPlants" id="OMERI04G02300.1"/>
    </source>
</evidence>
<proteinExistence type="predicted"/>
<evidence type="ECO:0000256" key="1">
    <source>
        <dbReference type="SAM" id="MobiDB-lite"/>
    </source>
</evidence>
<reference evidence="2" key="1">
    <citation type="submission" date="2015-04" db="UniProtKB">
        <authorList>
            <consortium name="EnsemblPlants"/>
        </authorList>
    </citation>
    <scope>IDENTIFICATION</scope>
</reference>
<feature type="compositionally biased region" description="Gly residues" evidence="1">
    <location>
        <begin position="71"/>
        <end position="84"/>
    </location>
</feature>
<feature type="compositionally biased region" description="Low complexity" evidence="1">
    <location>
        <begin position="133"/>
        <end position="149"/>
    </location>
</feature>
<dbReference type="AlphaFoldDB" id="A0A0E0DAP3"/>
<sequence>MVGGISGGGDGGGRSSGPWRRCSQSSALGTTAGEAWAERVADLRAVGGEGGEERSSGWWRGRLQPPALGTTAGGAWGRGGGGSSGWREEGMAEGGEGAPTAAGVWLVEATEGMLVANSAQGGGGAQRSEPRMAVGGAPAAEEAPATTAVWLIEAMEPRRRRPRPGIGDDSDLQKDLDAPRRSCILSGNDPDAAVAQVSASLAAGTSGAGGGDEWLCPMMTTRRRTMALALVRSIRENLLNKASCPPHPICVWPPSDLEEDDDNDLEMLRAIQHPLLALPFR</sequence>
<feature type="region of interest" description="Disordered" evidence="1">
    <location>
        <begin position="119"/>
        <end position="175"/>
    </location>
</feature>
<dbReference type="STRING" id="40149.A0A0E0DAP3"/>
<dbReference type="Proteomes" id="UP000008021">
    <property type="component" value="Chromosome 4"/>
</dbReference>
<organism evidence="2">
    <name type="scientific">Oryza meridionalis</name>
    <dbReference type="NCBI Taxonomy" id="40149"/>
    <lineage>
        <taxon>Eukaryota</taxon>
        <taxon>Viridiplantae</taxon>
        <taxon>Streptophyta</taxon>
        <taxon>Embryophyta</taxon>
        <taxon>Tracheophyta</taxon>
        <taxon>Spermatophyta</taxon>
        <taxon>Magnoliopsida</taxon>
        <taxon>Liliopsida</taxon>
        <taxon>Poales</taxon>
        <taxon>Poaceae</taxon>
        <taxon>BOP clade</taxon>
        <taxon>Oryzoideae</taxon>
        <taxon>Oryzeae</taxon>
        <taxon>Oryzinae</taxon>
        <taxon>Oryza</taxon>
    </lineage>
</organism>
<feature type="region of interest" description="Disordered" evidence="1">
    <location>
        <begin position="47"/>
        <end position="99"/>
    </location>
</feature>
<reference evidence="2" key="2">
    <citation type="submission" date="2018-05" db="EMBL/GenBank/DDBJ databases">
        <title>OmerRS3 (Oryza meridionalis Reference Sequence Version 3).</title>
        <authorList>
            <person name="Zhang J."/>
            <person name="Kudrna D."/>
            <person name="Lee S."/>
            <person name="Talag J."/>
            <person name="Welchert J."/>
            <person name="Wing R.A."/>
        </authorList>
    </citation>
    <scope>NUCLEOTIDE SEQUENCE [LARGE SCALE GENOMIC DNA]</scope>
    <source>
        <strain evidence="2">cv. OR44</strain>
    </source>
</reference>
<accession>A0A0E0DAP3</accession>